<reference evidence="2 3" key="1">
    <citation type="submission" date="2018-08" db="EMBL/GenBank/DDBJ databases">
        <title>Genomic Encyclopedia of Type Strains, Phase IV (KMG-IV): sequencing the most valuable type-strain genomes for metagenomic binning, comparative biology and taxonomic classification.</title>
        <authorList>
            <person name="Goeker M."/>
        </authorList>
    </citation>
    <scope>NUCLEOTIDE SEQUENCE [LARGE SCALE GENOMIC DNA]</scope>
    <source>
        <strain evidence="2 3">DSM 25527</strain>
    </source>
</reference>
<dbReference type="AlphaFoldDB" id="A0A397PLX1"/>
<dbReference type="RefSeq" id="WP_119034769.1">
    <property type="nucleotide sequence ID" value="NZ_QXDC01000002.1"/>
</dbReference>
<keyword evidence="3" id="KW-1185">Reference proteome</keyword>
<dbReference type="OrthoDB" id="7265777at2"/>
<feature type="transmembrane region" description="Helical" evidence="1">
    <location>
        <begin position="156"/>
        <end position="175"/>
    </location>
</feature>
<evidence type="ECO:0000313" key="2">
    <source>
        <dbReference type="EMBL" id="RIA46691.1"/>
    </source>
</evidence>
<comment type="caution">
    <text evidence="2">The sequence shown here is derived from an EMBL/GenBank/DDBJ whole genome shotgun (WGS) entry which is preliminary data.</text>
</comment>
<feature type="transmembrane region" description="Helical" evidence="1">
    <location>
        <begin position="45"/>
        <end position="67"/>
    </location>
</feature>
<gene>
    <name evidence="2" type="ORF">DFR49_1241</name>
</gene>
<feature type="transmembrane region" description="Helical" evidence="1">
    <location>
        <begin position="12"/>
        <end position="33"/>
    </location>
</feature>
<evidence type="ECO:0008006" key="4">
    <source>
        <dbReference type="Google" id="ProtNLM"/>
    </source>
</evidence>
<keyword evidence="1" id="KW-0812">Transmembrane</keyword>
<organism evidence="2 3">
    <name type="scientific">Hephaestia caeni</name>
    <dbReference type="NCBI Taxonomy" id="645617"/>
    <lineage>
        <taxon>Bacteria</taxon>
        <taxon>Pseudomonadati</taxon>
        <taxon>Pseudomonadota</taxon>
        <taxon>Alphaproteobacteria</taxon>
        <taxon>Sphingomonadales</taxon>
        <taxon>Sphingomonadaceae</taxon>
        <taxon>Hephaestia</taxon>
    </lineage>
</organism>
<proteinExistence type="predicted"/>
<evidence type="ECO:0000256" key="1">
    <source>
        <dbReference type="SAM" id="Phobius"/>
    </source>
</evidence>
<dbReference type="EMBL" id="QXDC01000002">
    <property type="protein sequence ID" value="RIA46691.1"/>
    <property type="molecule type" value="Genomic_DNA"/>
</dbReference>
<feature type="transmembrane region" description="Helical" evidence="1">
    <location>
        <begin position="130"/>
        <end position="149"/>
    </location>
</feature>
<name>A0A397PLX1_9SPHN</name>
<keyword evidence="1" id="KW-0472">Membrane</keyword>
<dbReference type="Proteomes" id="UP000266568">
    <property type="component" value="Unassembled WGS sequence"/>
</dbReference>
<protein>
    <recommendedName>
        <fullName evidence="4">VIT family protein</fullName>
    </recommendedName>
</protein>
<accession>A0A397PLX1</accession>
<sequence length="181" mass="19065">MRLWRWLAQPRNRLDIVAGFVDGILNALILAAGKLLDGGGADLMLALRVGAASGLTTVFVFFVAHYAELRADLSRAERQLNLTAHGKLVASRLGRRALLQSIGGAALASICGIAGSVVSLLLCVWLPRPAWLGVAGDIALLGLLGAVLARSFRGRAWFWATVIMVGGGVLTWIGVKIDIAG</sequence>
<keyword evidence="1" id="KW-1133">Transmembrane helix</keyword>
<evidence type="ECO:0000313" key="3">
    <source>
        <dbReference type="Proteomes" id="UP000266568"/>
    </source>
</evidence>
<feature type="transmembrane region" description="Helical" evidence="1">
    <location>
        <begin position="97"/>
        <end position="118"/>
    </location>
</feature>